<comment type="caution">
    <text evidence="2">The sequence shown here is derived from an EMBL/GenBank/DDBJ whole genome shotgun (WGS) entry which is preliminary data.</text>
</comment>
<evidence type="ECO:0000256" key="1">
    <source>
        <dbReference type="SAM" id="MobiDB-lite"/>
    </source>
</evidence>
<protein>
    <submittedName>
        <fullName evidence="2">Uncharacterized protein</fullName>
    </submittedName>
</protein>
<accession>A0A4Z2GXC8</accession>
<name>A0A4Z2GXC8_9TELE</name>
<feature type="region of interest" description="Disordered" evidence="1">
    <location>
        <begin position="85"/>
        <end position="118"/>
    </location>
</feature>
<sequence length="118" mass="12301">MSLGSDGRRGGQGGGVQLQVKVGTGSGVVGVMGRGVMGRGVMGRGEDFTPWSSCAGRAGHAHQDVLSTHHDTSFTKCSLRAMPAPASKMEERVSPLKSVDTTWEEEDGHTLNSPCSES</sequence>
<organism evidence="2 3">
    <name type="scientific">Liparis tanakae</name>
    <name type="common">Tanaka's snailfish</name>
    <dbReference type="NCBI Taxonomy" id="230148"/>
    <lineage>
        <taxon>Eukaryota</taxon>
        <taxon>Metazoa</taxon>
        <taxon>Chordata</taxon>
        <taxon>Craniata</taxon>
        <taxon>Vertebrata</taxon>
        <taxon>Euteleostomi</taxon>
        <taxon>Actinopterygii</taxon>
        <taxon>Neopterygii</taxon>
        <taxon>Teleostei</taxon>
        <taxon>Neoteleostei</taxon>
        <taxon>Acanthomorphata</taxon>
        <taxon>Eupercaria</taxon>
        <taxon>Perciformes</taxon>
        <taxon>Cottioidei</taxon>
        <taxon>Cottales</taxon>
        <taxon>Liparidae</taxon>
        <taxon>Liparis</taxon>
    </lineage>
</organism>
<proteinExistence type="predicted"/>
<evidence type="ECO:0000313" key="2">
    <source>
        <dbReference type="EMBL" id="TNN57910.1"/>
    </source>
</evidence>
<keyword evidence="3" id="KW-1185">Reference proteome</keyword>
<gene>
    <name evidence="2" type="ORF">EYF80_031826</name>
</gene>
<reference evidence="2 3" key="1">
    <citation type="submission" date="2019-03" db="EMBL/GenBank/DDBJ databases">
        <title>First draft genome of Liparis tanakae, snailfish: a comprehensive survey of snailfish specific genes.</title>
        <authorList>
            <person name="Kim W."/>
            <person name="Song I."/>
            <person name="Jeong J.-H."/>
            <person name="Kim D."/>
            <person name="Kim S."/>
            <person name="Ryu S."/>
            <person name="Song J.Y."/>
            <person name="Lee S.K."/>
        </authorList>
    </citation>
    <scope>NUCLEOTIDE SEQUENCE [LARGE SCALE GENOMIC DNA]</scope>
    <source>
        <tissue evidence="2">Muscle</tissue>
    </source>
</reference>
<dbReference type="AlphaFoldDB" id="A0A4Z2GXC8"/>
<dbReference type="Proteomes" id="UP000314294">
    <property type="component" value="Unassembled WGS sequence"/>
</dbReference>
<dbReference type="EMBL" id="SRLO01000393">
    <property type="protein sequence ID" value="TNN57910.1"/>
    <property type="molecule type" value="Genomic_DNA"/>
</dbReference>
<evidence type="ECO:0000313" key="3">
    <source>
        <dbReference type="Proteomes" id="UP000314294"/>
    </source>
</evidence>
<dbReference type="OrthoDB" id="10675392at2759"/>